<dbReference type="EMBL" id="AY714840">
    <property type="protein sequence ID" value="AAU83066.1"/>
    <property type="molecule type" value="Genomic_DNA"/>
</dbReference>
<reference evidence="1" key="1">
    <citation type="journal article" date="2004" name="Science">
        <title>Reverse methanogenesis: testing the hypothesis with environmental genomics.</title>
        <authorList>
            <person name="Hallam S.J."/>
            <person name="Putnam N."/>
            <person name="Preston C.M."/>
            <person name="Detter J.C."/>
            <person name="Rokhsar D."/>
            <person name="Richardson P.M."/>
            <person name="DeLong E.F."/>
        </authorList>
    </citation>
    <scope>NUCLEOTIDE SEQUENCE</scope>
</reference>
<sequence length="138" mass="16514">MPKWEIHNNWAAMMGLTRETRDFVNHLSDFPEKSQEFIEFCEREGEEIIIQLAKSHDFKMIMKIPKYLQVLFMREKGSEYVKAWYLHYVLDYIRMAPALTAEEILKRTEDRFEPCQELEAIKGFVIENADAIVYDCRL</sequence>
<evidence type="ECO:0000313" key="1">
    <source>
        <dbReference type="EMBL" id="AAU83066.1"/>
    </source>
</evidence>
<name>Q64C11_UNCAG</name>
<proteinExistence type="predicted"/>
<accession>Q64C11</accession>
<dbReference type="AlphaFoldDB" id="Q64C11"/>
<organism evidence="1">
    <name type="scientific">Uncultured archaeon GZfos26G2</name>
    <dbReference type="NCBI Taxonomy" id="3386331"/>
    <lineage>
        <taxon>Archaea</taxon>
        <taxon>Methanobacteriati</taxon>
        <taxon>Methanobacteriota</taxon>
        <taxon>Stenosarchaea group</taxon>
        <taxon>Methanomicrobia</taxon>
        <taxon>Candidatus Methanophagales</taxon>
        <taxon>Candidatus Methanophagaceae</taxon>
        <taxon>Candidatus Methanophaga</taxon>
    </lineage>
</organism>
<gene>
    <name evidence="1" type="ORF">GZ26D6_42</name>
</gene>
<protein>
    <submittedName>
        <fullName evidence="1">Uncharacterized protein</fullName>
    </submittedName>
</protein>
<reference evidence="1" key="2">
    <citation type="submission" date="2004-08" db="EMBL/GenBank/DDBJ databases">
        <authorList>
            <person name="Putnam N."/>
            <person name="Detter J.C."/>
            <person name="Richardson P.M."/>
            <person name="Rokhsar D."/>
        </authorList>
    </citation>
    <scope>NUCLEOTIDE SEQUENCE</scope>
</reference>